<feature type="transmembrane region" description="Helical" evidence="1">
    <location>
        <begin position="56"/>
        <end position="78"/>
    </location>
</feature>
<reference evidence="3" key="1">
    <citation type="journal article" date="2023" name="Commun. Biol.">
        <title>Genome analysis of Parmales, the sister group of diatoms, reveals the evolutionary specialization of diatoms from phago-mixotrophs to photoautotrophs.</title>
        <authorList>
            <person name="Ban H."/>
            <person name="Sato S."/>
            <person name="Yoshikawa S."/>
            <person name="Yamada K."/>
            <person name="Nakamura Y."/>
            <person name="Ichinomiya M."/>
            <person name="Sato N."/>
            <person name="Blanc-Mathieu R."/>
            <person name="Endo H."/>
            <person name="Kuwata A."/>
            <person name="Ogata H."/>
        </authorList>
    </citation>
    <scope>NUCLEOTIDE SEQUENCE [LARGE SCALE GENOMIC DNA]</scope>
    <source>
        <strain evidence="3">NIES 3701</strain>
    </source>
</reference>
<dbReference type="InterPro" id="IPR027417">
    <property type="entry name" value="P-loop_NTPase"/>
</dbReference>
<accession>A0A9W7B901</accession>
<dbReference type="PANTHER" id="PTHR36451">
    <property type="entry name" value="PAPS-DEPENDENT SULFOTRANSFERASE STF3"/>
    <property type="match status" value="1"/>
</dbReference>
<keyword evidence="1" id="KW-0812">Transmembrane</keyword>
<dbReference type="Pfam" id="PF13469">
    <property type="entry name" value="Sulfotransfer_3"/>
    <property type="match status" value="1"/>
</dbReference>
<dbReference type="SUPFAM" id="SSF52540">
    <property type="entry name" value="P-loop containing nucleoside triphosphate hydrolases"/>
    <property type="match status" value="1"/>
</dbReference>
<name>A0A9W7B901_9STRA</name>
<dbReference type="Gene3D" id="3.40.50.300">
    <property type="entry name" value="P-loop containing nucleotide triphosphate hydrolases"/>
    <property type="match status" value="1"/>
</dbReference>
<dbReference type="AlphaFoldDB" id="A0A9W7B901"/>
<evidence type="ECO:0000313" key="3">
    <source>
        <dbReference type="Proteomes" id="UP001165085"/>
    </source>
</evidence>
<sequence>MNSLLLLPLAIYSYRLMFLSDPFTLPLPPTKSWSIRFRALLTSSSSYVKFSFRSRLFLLFRAMVYVTFTPVWIFLWTLDDVLFANYRKVEIVNPVFLVGGFRTGSTSLHRALSLDAERYVSPRFVELAMPFLCLHYFLDFLEAVDAKVGTTFILKIEKKFQQIMGEECMARHPMSFYEAEEDDILHAAWHLTGWYIGTMFPDADAWIESGQMVASYSVAEQDKMFTFYERSLQKVLYRRGKGRCLLSKSHLIEFMFILERKIPSATFVGTVRNPKDTFVSWYALAQAASFVMGGKWALPVQSASRAHLRFWDLFAGAEMKFFGDGDKKKTLVSFKDYIKDQEATVRRIYANMGVEISKDFEKALKDDAERHANYKAKRGYDNPDLEKDLGVKAKDVEDRMKDYIKKFKL</sequence>
<keyword evidence="1" id="KW-0472">Membrane</keyword>
<dbReference type="InterPro" id="IPR052736">
    <property type="entry name" value="Stf3_sulfotransferase"/>
</dbReference>
<dbReference type="EMBL" id="BRXY01000283">
    <property type="protein sequence ID" value="GMH83640.1"/>
    <property type="molecule type" value="Genomic_DNA"/>
</dbReference>
<protein>
    <recommendedName>
        <fullName evidence="4">Sulfotransferase</fullName>
    </recommendedName>
</protein>
<organism evidence="2 3">
    <name type="scientific">Triparma strigata</name>
    <dbReference type="NCBI Taxonomy" id="1606541"/>
    <lineage>
        <taxon>Eukaryota</taxon>
        <taxon>Sar</taxon>
        <taxon>Stramenopiles</taxon>
        <taxon>Ochrophyta</taxon>
        <taxon>Bolidophyceae</taxon>
        <taxon>Parmales</taxon>
        <taxon>Triparmaceae</taxon>
        <taxon>Triparma</taxon>
    </lineage>
</organism>
<gene>
    <name evidence="2" type="ORF">TrST_g11648</name>
</gene>
<dbReference type="Proteomes" id="UP001165085">
    <property type="component" value="Unassembled WGS sequence"/>
</dbReference>
<comment type="caution">
    <text evidence="2">The sequence shown here is derived from an EMBL/GenBank/DDBJ whole genome shotgun (WGS) entry which is preliminary data.</text>
</comment>
<dbReference type="OrthoDB" id="188344at2759"/>
<keyword evidence="1" id="KW-1133">Transmembrane helix</keyword>
<dbReference type="PANTHER" id="PTHR36451:SF1">
    <property type="entry name" value="OMEGA-HYDROXY-BETA-DIHYDROMENAQUINONE-9 SULFOTRANSFERASE STF3"/>
    <property type="match status" value="1"/>
</dbReference>
<evidence type="ECO:0008006" key="4">
    <source>
        <dbReference type="Google" id="ProtNLM"/>
    </source>
</evidence>
<keyword evidence="3" id="KW-1185">Reference proteome</keyword>
<proteinExistence type="predicted"/>
<evidence type="ECO:0000256" key="1">
    <source>
        <dbReference type="SAM" id="Phobius"/>
    </source>
</evidence>
<evidence type="ECO:0000313" key="2">
    <source>
        <dbReference type="EMBL" id="GMH83640.1"/>
    </source>
</evidence>